<sequence>MTRKIILLLCGLGILFYAYKIYHLKDSINLFPSANNTTIKSQASGKSTPMMRLKFTLETDKVELVEACRKLFTQTDDLVKLSPHPKEEGKAILTIERLFPTGELQNTLDLNKALKAQGCLTTDKDIFALETVK</sequence>
<accession>A0ABV6I8W9</accession>
<evidence type="ECO:0000313" key="2">
    <source>
        <dbReference type="Proteomes" id="UP001589844"/>
    </source>
</evidence>
<dbReference type="Proteomes" id="UP001589844">
    <property type="component" value="Unassembled WGS sequence"/>
</dbReference>
<dbReference type="RefSeq" id="WP_390209265.1">
    <property type="nucleotide sequence ID" value="NZ_JBHLXJ010000002.1"/>
</dbReference>
<dbReference type="EMBL" id="JBHLXJ010000002">
    <property type="protein sequence ID" value="MFC0348238.1"/>
    <property type="molecule type" value="Genomic_DNA"/>
</dbReference>
<organism evidence="1 2">
    <name type="scientific">Undibacterium danionis</name>
    <dbReference type="NCBI Taxonomy" id="1812100"/>
    <lineage>
        <taxon>Bacteria</taxon>
        <taxon>Pseudomonadati</taxon>
        <taxon>Pseudomonadota</taxon>
        <taxon>Betaproteobacteria</taxon>
        <taxon>Burkholderiales</taxon>
        <taxon>Oxalobacteraceae</taxon>
        <taxon>Undibacterium</taxon>
    </lineage>
</organism>
<gene>
    <name evidence="1" type="ORF">ACFFJH_00300</name>
</gene>
<keyword evidence="2" id="KW-1185">Reference proteome</keyword>
<reference evidence="1 2" key="1">
    <citation type="submission" date="2024-09" db="EMBL/GenBank/DDBJ databases">
        <authorList>
            <person name="Sun Q."/>
            <person name="Mori K."/>
        </authorList>
    </citation>
    <scope>NUCLEOTIDE SEQUENCE [LARGE SCALE GENOMIC DNA]</scope>
    <source>
        <strain evidence="1 2">CCM 8677</strain>
    </source>
</reference>
<name>A0ABV6I8W9_9BURK</name>
<evidence type="ECO:0000313" key="1">
    <source>
        <dbReference type="EMBL" id="MFC0348238.1"/>
    </source>
</evidence>
<protein>
    <submittedName>
        <fullName evidence="1">Uncharacterized protein</fullName>
    </submittedName>
</protein>
<comment type="caution">
    <text evidence="1">The sequence shown here is derived from an EMBL/GenBank/DDBJ whole genome shotgun (WGS) entry which is preliminary data.</text>
</comment>
<proteinExistence type="predicted"/>